<organism evidence="1 2">
    <name type="scientific">Synaphobranchus kaupii</name>
    <name type="common">Kaup's arrowtooth eel</name>
    <dbReference type="NCBI Taxonomy" id="118154"/>
    <lineage>
        <taxon>Eukaryota</taxon>
        <taxon>Metazoa</taxon>
        <taxon>Chordata</taxon>
        <taxon>Craniata</taxon>
        <taxon>Vertebrata</taxon>
        <taxon>Euteleostomi</taxon>
        <taxon>Actinopterygii</taxon>
        <taxon>Neopterygii</taxon>
        <taxon>Teleostei</taxon>
        <taxon>Anguilliformes</taxon>
        <taxon>Synaphobranchidae</taxon>
        <taxon>Synaphobranchus</taxon>
    </lineage>
</organism>
<dbReference type="OrthoDB" id="8061355at2759"/>
<reference evidence="1" key="1">
    <citation type="journal article" date="2023" name="Science">
        <title>Genome structures resolve the early diversification of teleost fishes.</title>
        <authorList>
            <person name="Parey E."/>
            <person name="Louis A."/>
            <person name="Montfort J."/>
            <person name="Bouchez O."/>
            <person name="Roques C."/>
            <person name="Iampietro C."/>
            <person name="Lluch J."/>
            <person name="Castinel A."/>
            <person name="Donnadieu C."/>
            <person name="Desvignes T."/>
            <person name="Floi Bucao C."/>
            <person name="Jouanno E."/>
            <person name="Wen M."/>
            <person name="Mejri S."/>
            <person name="Dirks R."/>
            <person name="Jansen H."/>
            <person name="Henkel C."/>
            <person name="Chen W.J."/>
            <person name="Zahm M."/>
            <person name="Cabau C."/>
            <person name="Klopp C."/>
            <person name="Thompson A.W."/>
            <person name="Robinson-Rechavi M."/>
            <person name="Braasch I."/>
            <person name="Lecointre G."/>
            <person name="Bobe J."/>
            <person name="Postlethwait J.H."/>
            <person name="Berthelot C."/>
            <person name="Roest Crollius H."/>
            <person name="Guiguen Y."/>
        </authorList>
    </citation>
    <scope>NUCLEOTIDE SEQUENCE</scope>
    <source>
        <strain evidence="1">WJC10195</strain>
    </source>
</reference>
<dbReference type="Proteomes" id="UP001152622">
    <property type="component" value="Chromosome 1"/>
</dbReference>
<gene>
    <name evidence="1" type="ORF">SKAU_G00036980</name>
</gene>
<proteinExistence type="predicted"/>
<dbReference type="EMBL" id="JAINUF010000001">
    <property type="protein sequence ID" value="KAJ8382920.1"/>
    <property type="molecule type" value="Genomic_DNA"/>
</dbReference>
<comment type="caution">
    <text evidence="1">The sequence shown here is derived from an EMBL/GenBank/DDBJ whole genome shotgun (WGS) entry which is preliminary data.</text>
</comment>
<keyword evidence="2" id="KW-1185">Reference proteome</keyword>
<protein>
    <submittedName>
        <fullName evidence="1">Uncharacterized protein</fullName>
    </submittedName>
</protein>
<name>A0A9Q1JG27_SYNKA</name>
<dbReference type="AlphaFoldDB" id="A0A9Q1JG27"/>
<evidence type="ECO:0000313" key="1">
    <source>
        <dbReference type="EMBL" id="KAJ8382920.1"/>
    </source>
</evidence>
<evidence type="ECO:0000313" key="2">
    <source>
        <dbReference type="Proteomes" id="UP001152622"/>
    </source>
</evidence>
<accession>A0A9Q1JG27</accession>
<sequence length="97" mass="10948">MHWWVWAEYHTVNCNGIPGTASAYSFEELPSQEETKGPTARRVDMALSSLFFILVWVRSTNQPTYKGQCHYPNKAMPSAGVFAMVTRHDVAILTTLV</sequence>